<feature type="chain" id="PRO_5001597784" evidence="13">
    <location>
        <begin position="22"/>
        <end position="1051"/>
    </location>
</feature>
<feature type="transmembrane region" description="Helical" evidence="12">
    <location>
        <begin position="998"/>
        <end position="1022"/>
    </location>
</feature>
<proteinExistence type="inferred from homology"/>
<dbReference type="InterPro" id="IPR013210">
    <property type="entry name" value="LRR_N_plant-typ"/>
</dbReference>
<dbReference type="SMART" id="SM00365">
    <property type="entry name" value="LRR_SD22"/>
    <property type="match status" value="6"/>
</dbReference>
<evidence type="ECO:0000256" key="3">
    <source>
        <dbReference type="ARBA" id="ARBA00009592"/>
    </source>
</evidence>
<accession>A0A061F8S3</accession>
<keyword evidence="15" id="KW-0418">Kinase</keyword>
<dbReference type="PRINTS" id="PR00019">
    <property type="entry name" value="LEURICHRPT"/>
</dbReference>
<feature type="signal peptide" evidence="13">
    <location>
        <begin position="1"/>
        <end position="21"/>
    </location>
</feature>
<gene>
    <name evidence="15" type="ORF">TCM_032025</name>
</gene>
<dbReference type="Gramene" id="EOY13451">
    <property type="protein sequence ID" value="EOY13451"/>
    <property type="gene ID" value="TCM_032025"/>
</dbReference>
<keyword evidence="9 12" id="KW-1133">Transmembrane helix</keyword>
<feature type="transmembrane region" description="Helical" evidence="12">
    <location>
        <begin position="705"/>
        <end position="723"/>
    </location>
</feature>
<keyword evidence="7 13" id="KW-0732">Signal</keyword>
<feature type="domain" description="Leucine-rich repeat-containing N-terminal plant-type" evidence="14">
    <location>
        <begin position="33"/>
        <end position="70"/>
    </location>
</feature>
<keyword evidence="10 12" id="KW-0472">Membrane</keyword>
<dbReference type="EMBL" id="CM001885">
    <property type="protein sequence ID" value="EOY13451.1"/>
    <property type="molecule type" value="Genomic_DNA"/>
</dbReference>
<keyword evidence="5" id="KW-0433">Leucine-rich repeat</keyword>
<dbReference type="Pfam" id="PF13855">
    <property type="entry name" value="LRR_8"/>
    <property type="match status" value="3"/>
</dbReference>
<evidence type="ECO:0000256" key="9">
    <source>
        <dbReference type="ARBA" id="ARBA00022989"/>
    </source>
</evidence>
<comment type="similarity">
    <text evidence="3">Belongs to the RLP family.</text>
</comment>
<organism evidence="15 16">
    <name type="scientific">Theobroma cacao</name>
    <name type="common">Cacao</name>
    <name type="synonym">Cocoa</name>
    <dbReference type="NCBI Taxonomy" id="3641"/>
    <lineage>
        <taxon>Eukaryota</taxon>
        <taxon>Viridiplantae</taxon>
        <taxon>Streptophyta</taxon>
        <taxon>Embryophyta</taxon>
        <taxon>Tracheophyta</taxon>
        <taxon>Spermatophyta</taxon>
        <taxon>Magnoliopsida</taxon>
        <taxon>eudicotyledons</taxon>
        <taxon>Gunneridae</taxon>
        <taxon>Pentapetalae</taxon>
        <taxon>rosids</taxon>
        <taxon>malvids</taxon>
        <taxon>Malvales</taxon>
        <taxon>Malvaceae</taxon>
        <taxon>Byttnerioideae</taxon>
        <taxon>Theobroma</taxon>
    </lineage>
</organism>
<dbReference type="Pfam" id="PF08263">
    <property type="entry name" value="LRRNT_2"/>
    <property type="match status" value="1"/>
</dbReference>
<evidence type="ECO:0000256" key="11">
    <source>
        <dbReference type="ARBA" id="ARBA00023180"/>
    </source>
</evidence>
<dbReference type="InterPro" id="IPR001611">
    <property type="entry name" value="Leu-rich_rpt"/>
</dbReference>
<sequence length="1051" mass="117950">MGNINFLLSIMVVVLLSNTVATLSTESLNIVHDQLALLALKAHVTHDPQNLLATNWSTTTSVCNWIGVTCGSNSSHQRVTGLNLSNMGLIGTIPPRLGNLSFLTLLNTQFNHFHGSLPVDLVNLSWLKYINFGNNNFSGQIPSWFDSFTQLQSLFLNDNNFSGVIPSSLGSLSNLEKLFLQENDLEGHIPIAIGNLFNLKWLNLSNNQLSGQLTPAIFDHLPKLQYLNLESNHLSGKIPTNLFKCQELKILILSRNALEGSVPQKIGNMTTLKELYLNGNSLTGPIPFSIFNISSLQIIDLGYNKLSGHLSSNTFDQLAMLQEFSLYRNQVSGRIPTSLFKCKHLEYLFLDDNQLEGSVPTEIGNLTSLKFLALQNNNLEGVIPSTIRRLTLLTYLDFSSNNLTAGIIFPKSCFLRSFRINSNQFEGPVPQCLINCKDLVILDLGNNNFNDTFPKWLGNLNNLQILVLRSNRFHGQIVSAEVASSFSLLRIIDISHNDFSGCLPSKFFESLLAMSNGIEKITGPIYMRYEYSSNIVYYDDSFIFTIKGFELDYMRVYTFLAIIDFSNNRFNGQIPEIIGRLQSLFALNLSHNSLTGPIPSSLGNLSNLESLDLSSNRLEGKIPAQLINLEFLMVLNLSWNNLIGPIPREKQFGTFSNDSYIGNLGLCGLPLSKICDNDEGLEPPPAISDGDDDITRAFNWRFGTLIGYGCGLVFGFITGYIVFRTEKPWWFIRMIERVQQKYGTRIYTIKLMLLGVLSMQQVLILMFNRFHGPLDDSIVTPSFQSLQIIDLSQNEFSGLLPTNFFQNLHAMKFTRKGNLADVLTRIRYESPIDKDDQTSVNVRFKRLEMKLELAKTLLIFFAIDFSNNRFFGKILGVIGELCSLRLLSLSHSILTGHIPSSLGNLVVLESLDLSSNKLANRIPSQMTNLTFLEVLNVSKNNLAGPIPHGKQFDTFDNDSFSCNMGLCGLPLSKQCGNDERSRSPALRFMEDEGSAITFIWKLGMMGYGCGVVLGLSTGYVVFTTGRPWWLVRMVERDWQKNVSQWIERRRN</sequence>
<keyword evidence="4" id="KW-1003">Cell membrane</keyword>
<evidence type="ECO:0000313" key="15">
    <source>
        <dbReference type="EMBL" id="EOY13451.1"/>
    </source>
</evidence>
<evidence type="ECO:0000256" key="13">
    <source>
        <dbReference type="SAM" id="SignalP"/>
    </source>
</evidence>
<evidence type="ECO:0000256" key="2">
    <source>
        <dbReference type="ARBA" id="ARBA00004479"/>
    </source>
</evidence>
<dbReference type="InterPro" id="IPR032675">
    <property type="entry name" value="LRR_dom_sf"/>
</dbReference>
<dbReference type="InterPro" id="IPR003591">
    <property type="entry name" value="Leu-rich_rpt_typical-subtyp"/>
</dbReference>
<feature type="transmembrane region" description="Helical" evidence="12">
    <location>
        <begin position="744"/>
        <end position="767"/>
    </location>
</feature>
<evidence type="ECO:0000256" key="1">
    <source>
        <dbReference type="ARBA" id="ARBA00004236"/>
    </source>
</evidence>
<dbReference type="FunFam" id="3.80.10.10:FF:000299">
    <property type="entry name" value="Piriformospora indica-insensitive protein 2"/>
    <property type="match status" value="1"/>
</dbReference>
<evidence type="ECO:0000256" key="8">
    <source>
        <dbReference type="ARBA" id="ARBA00022737"/>
    </source>
</evidence>
<keyword evidence="11" id="KW-0325">Glycoprotein</keyword>
<reference evidence="15 16" key="1">
    <citation type="journal article" date="2013" name="Genome Biol.">
        <title>The genome sequence of the most widely cultivated cacao type and its use to identify candidate genes regulating pod color.</title>
        <authorList>
            <person name="Motamayor J.C."/>
            <person name="Mockaitis K."/>
            <person name="Schmutz J."/>
            <person name="Haiminen N."/>
            <person name="Iii D.L."/>
            <person name="Cornejo O."/>
            <person name="Findley S.D."/>
            <person name="Zheng P."/>
            <person name="Utro F."/>
            <person name="Royaert S."/>
            <person name="Saski C."/>
            <person name="Jenkins J."/>
            <person name="Podicheti R."/>
            <person name="Zhao M."/>
            <person name="Scheffler B.E."/>
            <person name="Stack J.C."/>
            <person name="Feltus F.A."/>
            <person name="Mustiga G.M."/>
            <person name="Amores F."/>
            <person name="Phillips W."/>
            <person name="Marelli J.P."/>
            <person name="May G.D."/>
            <person name="Shapiro H."/>
            <person name="Ma J."/>
            <person name="Bustamante C.D."/>
            <person name="Schnell R.J."/>
            <person name="Main D."/>
            <person name="Gilbert D."/>
            <person name="Parida L."/>
            <person name="Kuhn D.N."/>
        </authorList>
    </citation>
    <scope>NUCLEOTIDE SEQUENCE [LARGE SCALE GENOMIC DNA]</scope>
    <source>
        <strain evidence="16">cv. Matina 1-6</strain>
    </source>
</reference>
<evidence type="ECO:0000256" key="4">
    <source>
        <dbReference type="ARBA" id="ARBA00022475"/>
    </source>
</evidence>
<protein>
    <submittedName>
        <fullName evidence="15">Serine-threonine protein kinase, putative</fullName>
    </submittedName>
</protein>
<evidence type="ECO:0000256" key="10">
    <source>
        <dbReference type="ARBA" id="ARBA00023136"/>
    </source>
</evidence>
<dbReference type="SUPFAM" id="SSF52047">
    <property type="entry name" value="RNI-like"/>
    <property type="match status" value="1"/>
</dbReference>
<dbReference type="GO" id="GO:0016301">
    <property type="term" value="F:kinase activity"/>
    <property type="evidence" value="ECO:0007669"/>
    <property type="project" value="UniProtKB-KW"/>
</dbReference>
<dbReference type="FunFam" id="3.80.10.10:FF:000095">
    <property type="entry name" value="LRR receptor-like serine/threonine-protein kinase GSO1"/>
    <property type="match status" value="1"/>
</dbReference>
<dbReference type="PANTHER" id="PTHR48065:SF5">
    <property type="entry name" value="RECEPTOR-LIKE PROTEIN CF-9 HOMOLOG"/>
    <property type="match status" value="1"/>
</dbReference>
<dbReference type="HOGENOM" id="CLU_000288_18_3_1"/>
<dbReference type="SUPFAM" id="SSF52058">
    <property type="entry name" value="L domain-like"/>
    <property type="match status" value="1"/>
</dbReference>
<dbReference type="FunFam" id="3.80.10.10:FF:000627">
    <property type="entry name" value="Probable leucine-rich repeat receptor-like protein kinase At2g33170"/>
    <property type="match status" value="1"/>
</dbReference>
<dbReference type="InParanoid" id="A0A061F8S3"/>
<dbReference type="Pfam" id="PF00560">
    <property type="entry name" value="LRR_1"/>
    <property type="match status" value="10"/>
</dbReference>
<dbReference type="SMART" id="SM00369">
    <property type="entry name" value="LRR_TYP"/>
    <property type="match status" value="11"/>
</dbReference>
<dbReference type="PANTHER" id="PTHR48065">
    <property type="entry name" value="OS10G0469600 PROTEIN"/>
    <property type="match status" value="1"/>
</dbReference>
<keyword evidence="6 12" id="KW-0812">Transmembrane</keyword>
<evidence type="ECO:0000313" key="16">
    <source>
        <dbReference type="Proteomes" id="UP000026915"/>
    </source>
</evidence>
<dbReference type="FunFam" id="3.80.10.10:FF:000041">
    <property type="entry name" value="LRR receptor-like serine/threonine-protein kinase ERECTA"/>
    <property type="match status" value="2"/>
</dbReference>
<keyword evidence="16" id="KW-1185">Reference proteome</keyword>
<name>A0A061F8S3_THECC</name>
<dbReference type="PROSITE" id="PS51450">
    <property type="entry name" value="LRR"/>
    <property type="match status" value="1"/>
</dbReference>
<dbReference type="AlphaFoldDB" id="A0A061F8S3"/>
<dbReference type="GO" id="GO:0005886">
    <property type="term" value="C:plasma membrane"/>
    <property type="evidence" value="ECO:0007669"/>
    <property type="project" value="UniProtKB-SubCell"/>
</dbReference>
<keyword evidence="15" id="KW-0808">Transferase</keyword>
<dbReference type="Proteomes" id="UP000026915">
    <property type="component" value="Chromosome 7"/>
</dbReference>
<evidence type="ECO:0000256" key="6">
    <source>
        <dbReference type="ARBA" id="ARBA00022692"/>
    </source>
</evidence>
<evidence type="ECO:0000256" key="7">
    <source>
        <dbReference type="ARBA" id="ARBA00022729"/>
    </source>
</evidence>
<evidence type="ECO:0000256" key="5">
    <source>
        <dbReference type="ARBA" id="ARBA00022614"/>
    </source>
</evidence>
<comment type="subcellular location">
    <subcellularLocation>
        <location evidence="1">Cell membrane</location>
    </subcellularLocation>
    <subcellularLocation>
        <location evidence="2">Membrane</location>
        <topology evidence="2">Single-pass type I membrane protein</topology>
    </subcellularLocation>
</comment>
<keyword evidence="8" id="KW-0677">Repeat</keyword>
<evidence type="ECO:0000256" key="12">
    <source>
        <dbReference type="SAM" id="Phobius"/>
    </source>
</evidence>
<evidence type="ECO:0000259" key="14">
    <source>
        <dbReference type="Pfam" id="PF08263"/>
    </source>
</evidence>
<dbReference type="eggNOG" id="KOG0619">
    <property type="taxonomic scope" value="Eukaryota"/>
</dbReference>
<dbReference type="Gene3D" id="3.80.10.10">
    <property type="entry name" value="Ribonuclease Inhibitor"/>
    <property type="match status" value="6"/>
</dbReference>